<comment type="caution">
    <text evidence="1">The sequence shown here is derived from an EMBL/GenBank/DDBJ whole genome shotgun (WGS) entry which is preliminary data.</text>
</comment>
<dbReference type="EMBL" id="BOVJ01000068">
    <property type="protein sequence ID" value="GIQ63718.1"/>
    <property type="molecule type" value="Genomic_DNA"/>
</dbReference>
<dbReference type="Proteomes" id="UP000680304">
    <property type="component" value="Unassembled WGS sequence"/>
</dbReference>
<evidence type="ECO:0000313" key="1">
    <source>
        <dbReference type="EMBL" id="GIQ63718.1"/>
    </source>
</evidence>
<name>A0ABQ4N6A9_9BACL</name>
<organism evidence="1 2">
    <name type="scientific">Paenibacillus cisolokensis</name>
    <dbReference type="NCBI Taxonomy" id="1658519"/>
    <lineage>
        <taxon>Bacteria</taxon>
        <taxon>Bacillati</taxon>
        <taxon>Bacillota</taxon>
        <taxon>Bacilli</taxon>
        <taxon>Bacillales</taxon>
        <taxon>Paenibacillaceae</taxon>
        <taxon>Paenibacillus</taxon>
    </lineage>
</organism>
<reference evidence="1 2" key="1">
    <citation type="submission" date="2021-04" db="EMBL/GenBank/DDBJ databases">
        <title>Draft genome sequence of Paenibacillus cisolokensis, LC2-13A.</title>
        <authorList>
            <person name="Uke A."/>
            <person name="Chhe C."/>
            <person name="Baramee S."/>
            <person name="Kosugi A."/>
        </authorList>
    </citation>
    <scope>NUCLEOTIDE SEQUENCE [LARGE SCALE GENOMIC DNA]</scope>
    <source>
        <strain evidence="1 2">LC2-13A</strain>
    </source>
</reference>
<evidence type="ECO:0008006" key="3">
    <source>
        <dbReference type="Google" id="ProtNLM"/>
    </source>
</evidence>
<protein>
    <recommendedName>
        <fullName evidence="3">IDEAL domain-containing protein</fullName>
    </recommendedName>
</protein>
<accession>A0ABQ4N6A9</accession>
<gene>
    <name evidence="1" type="ORF">PACILC2_22860</name>
</gene>
<keyword evidence="2" id="KW-1185">Reference proteome</keyword>
<sequence length="79" mass="8782">MIDLPAVLESKRKATQLDRLMALSIATMAQCADQDARQRFVERLSDGLDEVNEDEAKNDEFDRKAFERLRGLVGKGGGA</sequence>
<proteinExistence type="predicted"/>
<dbReference type="RefSeq" id="WP_213528794.1">
    <property type="nucleotide sequence ID" value="NZ_BOVJ01000068.1"/>
</dbReference>
<evidence type="ECO:0000313" key="2">
    <source>
        <dbReference type="Proteomes" id="UP000680304"/>
    </source>
</evidence>